<accession>F2NE87</accession>
<sequence>MRKSMTLLFAVLMVFALLTQAWADREFYGTVQKLPASGSIGEWIVDGKAVQVTQDTKLDFEHGPAAVGSYVKVDGINYEGKFIAHEIETKRGGK</sequence>
<dbReference type="EMBL" id="CP002629">
    <property type="protein sequence ID" value="AEB10717.1"/>
    <property type="molecule type" value="Genomic_DNA"/>
</dbReference>
<dbReference type="Pfam" id="PF18914">
    <property type="entry name" value="DUF5666"/>
    <property type="match status" value="1"/>
</dbReference>
<dbReference type="KEGG" id="dao:Desac_2917"/>
<name>F2NE87_DESAR</name>
<protein>
    <recommendedName>
        <fullName evidence="2">DUF5666 domain-containing protein</fullName>
    </recommendedName>
</protein>
<keyword evidence="4" id="KW-1185">Reference proteome</keyword>
<dbReference type="OrthoDB" id="5570130at2"/>
<feature type="signal peptide" evidence="1">
    <location>
        <begin position="1"/>
        <end position="23"/>
    </location>
</feature>
<dbReference type="HOGENOM" id="CLU_2142317_0_0_7"/>
<feature type="domain" description="DUF5666" evidence="2">
    <location>
        <begin position="29"/>
        <end position="88"/>
    </location>
</feature>
<dbReference type="eggNOG" id="ENOG5030XPS">
    <property type="taxonomic scope" value="Bacteria"/>
</dbReference>
<evidence type="ECO:0000259" key="2">
    <source>
        <dbReference type="Pfam" id="PF18914"/>
    </source>
</evidence>
<keyword evidence="1" id="KW-0732">Signal</keyword>
<dbReference type="Proteomes" id="UP000000483">
    <property type="component" value="Chromosome"/>
</dbReference>
<dbReference type="AlphaFoldDB" id="F2NE87"/>
<evidence type="ECO:0000313" key="3">
    <source>
        <dbReference type="EMBL" id="AEB10717.1"/>
    </source>
</evidence>
<evidence type="ECO:0000256" key="1">
    <source>
        <dbReference type="SAM" id="SignalP"/>
    </source>
</evidence>
<dbReference type="InterPro" id="IPR043724">
    <property type="entry name" value="DUF5666"/>
</dbReference>
<feature type="chain" id="PRO_5005676067" description="DUF5666 domain-containing protein" evidence="1">
    <location>
        <begin position="24"/>
        <end position="94"/>
    </location>
</feature>
<reference evidence="3 4" key="1">
    <citation type="journal article" date="2011" name="Stand. Genomic Sci.">
        <title>Complete genome sequence of the acetate-degrading sulfate reducer Desulfobacca acetoxidans type strain (ASRB2).</title>
        <authorList>
            <person name="Goker M."/>
            <person name="Teshima H."/>
            <person name="Lapidus A."/>
            <person name="Nolan M."/>
            <person name="Lucas S."/>
            <person name="Hammon N."/>
            <person name="Deshpande S."/>
            <person name="Cheng J.F."/>
            <person name="Tapia R."/>
            <person name="Han C."/>
            <person name="Goodwin L."/>
            <person name="Pitluck S."/>
            <person name="Huntemann M."/>
            <person name="Liolios K."/>
            <person name="Ivanova N."/>
            <person name="Pagani I."/>
            <person name="Mavromatis K."/>
            <person name="Ovchinikova G."/>
            <person name="Pati A."/>
            <person name="Chen A."/>
            <person name="Palaniappan K."/>
            <person name="Land M."/>
            <person name="Hauser L."/>
            <person name="Brambilla E.M."/>
            <person name="Rohde M."/>
            <person name="Spring S."/>
            <person name="Detter J.C."/>
            <person name="Woyke T."/>
            <person name="Bristow J."/>
            <person name="Eisen J.A."/>
            <person name="Markowitz V."/>
            <person name="Hugenholtz P."/>
            <person name="Kyrpides N.C."/>
            <person name="Klenk H.P."/>
        </authorList>
    </citation>
    <scope>NUCLEOTIDE SEQUENCE [LARGE SCALE GENOMIC DNA]</scope>
    <source>
        <strain evidence="4">ATCC 700848 / DSM 11109 / ASRB2</strain>
    </source>
</reference>
<evidence type="ECO:0000313" key="4">
    <source>
        <dbReference type="Proteomes" id="UP000000483"/>
    </source>
</evidence>
<proteinExistence type="predicted"/>
<dbReference type="STRING" id="880072.Desac_2917"/>
<dbReference type="RefSeq" id="WP_013707826.1">
    <property type="nucleotide sequence ID" value="NC_015388.1"/>
</dbReference>
<organism evidence="3 4">
    <name type="scientific">Desulfobacca acetoxidans (strain ATCC 700848 / DSM 11109 / ASRB2)</name>
    <dbReference type="NCBI Taxonomy" id="880072"/>
    <lineage>
        <taxon>Bacteria</taxon>
        <taxon>Pseudomonadati</taxon>
        <taxon>Thermodesulfobacteriota</taxon>
        <taxon>Desulfobaccia</taxon>
        <taxon>Desulfobaccales</taxon>
        <taxon>Desulfobaccaceae</taxon>
        <taxon>Desulfobacca</taxon>
    </lineage>
</organism>
<reference evidence="4" key="2">
    <citation type="submission" date="2011-03" db="EMBL/GenBank/DDBJ databases">
        <title>The complete genome of Desulfobacca acetoxidans DSM 11109.</title>
        <authorList>
            <consortium name="US DOE Joint Genome Institute (JGI-PGF)"/>
            <person name="Lucas S."/>
            <person name="Copeland A."/>
            <person name="Lapidus A."/>
            <person name="Bruce D."/>
            <person name="Goodwin L."/>
            <person name="Pitluck S."/>
            <person name="Peters L."/>
            <person name="Kyrpides N."/>
            <person name="Mavromatis K."/>
            <person name="Ivanova N."/>
            <person name="Ovchinnikova G."/>
            <person name="Teshima H."/>
            <person name="Detter J.C."/>
            <person name="Han C."/>
            <person name="Land M."/>
            <person name="Hauser L."/>
            <person name="Markowitz V."/>
            <person name="Cheng J.-F."/>
            <person name="Hugenholtz P."/>
            <person name="Woyke T."/>
            <person name="Wu D."/>
            <person name="Spring S."/>
            <person name="Schueler E."/>
            <person name="Brambilla E."/>
            <person name="Klenk H.-P."/>
            <person name="Eisen J.A."/>
        </authorList>
    </citation>
    <scope>NUCLEOTIDE SEQUENCE [LARGE SCALE GENOMIC DNA]</scope>
    <source>
        <strain evidence="4">ATCC 700848 / DSM 11109 / ASRB2</strain>
    </source>
</reference>
<gene>
    <name evidence="3" type="ordered locus">Desac_2917</name>
</gene>